<gene>
    <name evidence="1" type="ORF">LshimejAT787_0301060</name>
</gene>
<name>A0A9P3PH41_LYOSH</name>
<proteinExistence type="predicted"/>
<organism evidence="1 2">
    <name type="scientific">Lyophyllum shimeji</name>
    <name type="common">Hon-shimeji</name>
    <name type="synonym">Tricholoma shimeji</name>
    <dbReference type="NCBI Taxonomy" id="47721"/>
    <lineage>
        <taxon>Eukaryota</taxon>
        <taxon>Fungi</taxon>
        <taxon>Dikarya</taxon>
        <taxon>Basidiomycota</taxon>
        <taxon>Agaricomycotina</taxon>
        <taxon>Agaricomycetes</taxon>
        <taxon>Agaricomycetidae</taxon>
        <taxon>Agaricales</taxon>
        <taxon>Tricholomatineae</taxon>
        <taxon>Lyophyllaceae</taxon>
        <taxon>Lyophyllum</taxon>
    </lineage>
</organism>
<dbReference type="EMBL" id="BRPK01000003">
    <property type="protein sequence ID" value="GLB35818.1"/>
    <property type="molecule type" value="Genomic_DNA"/>
</dbReference>
<accession>A0A9P3PH41</accession>
<evidence type="ECO:0000313" key="2">
    <source>
        <dbReference type="Proteomes" id="UP001063166"/>
    </source>
</evidence>
<reference evidence="1" key="1">
    <citation type="submission" date="2022-07" db="EMBL/GenBank/DDBJ databases">
        <title>The genome of Lyophyllum shimeji provides insight into the initial evolution of ectomycorrhizal fungal genome.</title>
        <authorList>
            <person name="Kobayashi Y."/>
            <person name="Shibata T."/>
            <person name="Hirakawa H."/>
            <person name="Shigenobu S."/>
            <person name="Nishiyama T."/>
            <person name="Yamada A."/>
            <person name="Hasebe M."/>
            <person name="Kawaguchi M."/>
        </authorList>
    </citation>
    <scope>NUCLEOTIDE SEQUENCE</scope>
    <source>
        <strain evidence="1">AT787</strain>
    </source>
</reference>
<dbReference type="AlphaFoldDB" id="A0A9P3PH41"/>
<evidence type="ECO:0000313" key="1">
    <source>
        <dbReference type="EMBL" id="GLB35818.1"/>
    </source>
</evidence>
<comment type="caution">
    <text evidence="1">The sequence shown here is derived from an EMBL/GenBank/DDBJ whole genome shotgun (WGS) entry which is preliminary data.</text>
</comment>
<keyword evidence="2" id="KW-1185">Reference proteome</keyword>
<sequence length="115" mass="12552">MTYQQYVRCTPEWISVKQLHGLGPVTKRPSPLKFIAEMSGRGLNTLEGEMPVLSDSFHESSGEYGTQAQVFSEGSLQSQQHDDGQNTMPRLRLSTGTASPGILLACPLGTVLRLC</sequence>
<protein>
    <submittedName>
        <fullName evidence="1">Uncharacterized protein</fullName>
    </submittedName>
</protein>
<dbReference type="Proteomes" id="UP001063166">
    <property type="component" value="Unassembled WGS sequence"/>
</dbReference>